<dbReference type="Proteomes" id="UP001275084">
    <property type="component" value="Unassembled WGS sequence"/>
</dbReference>
<evidence type="ECO:0000313" key="5">
    <source>
        <dbReference type="Proteomes" id="UP001275084"/>
    </source>
</evidence>
<feature type="region of interest" description="Disordered" evidence="1">
    <location>
        <begin position="441"/>
        <end position="511"/>
    </location>
</feature>
<feature type="domain" description="CorA-like transporter" evidence="3">
    <location>
        <begin position="134"/>
        <end position="229"/>
    </location>
</feature>
<proteinExistence type="predicted"/>
<dbReference type="InterPro" id="IPR058257">
    <property type="entry name" value="CorA-like_dom"/>
</dbReference>
<feature type="compositionally biased region" description="Basic and acidic residues" evidence="1">
    <location>
        <begin position="441"/>
        <end position="469"/>
    </location>
</feature>
<feature type="domain" description="CorA-like transporter" evidence="3">
    <location>
        <begin position="1"/>
        <end position="72"/>
    </location>
</feature>
<keyword evidence="5" id="KW-1185">Reference proteome</keyword>
<feature type="region of interest" description="Disordered" evidence="1">
    <location>
        <begin position="575"/>
        <end position="612"/>
    </location>
</feature>
<evidence type="ECO:0000256" key="2">
    <source>
        <dbReference type="SAM" id="Phobius"/>
    </source>
</evidence>
<name>A0AAJ0MAG0_9PEZI</name>
<protein>
    <recommendedName>
        <fullName evidence="3">CorA-like transporter domain-containing protein</fullName>
    </recommendedName>
</protein>
<feature type="compositionally biased region" description="Acidic residues" evidence="1">
    <location>
        <begin position="500"/>
        <end position="511"/>
    </location>
</feature>
<dbReference type="EMBL" id="JAUIQD010000006">
    <property type="protein sequence ID" value="KAK3345814.1"/>
    <property type="molecule type" value="Genomic_DNA"/>
</dbReference>
<evidence type="ECO:0000256" key="1">
    <source>
        <dbReference type="SAM" id="MobiDB-lite"/>
    </source>
</evidence>
<dbReference type="Pfam" id="PF26616">
    <property type="entry name" value="CorA-like"/>
    <property type="match status" value="2"/>
</dbReference>
<keyword evidence="2" id="KW-1133">Transmembrane helix</keyword>
<dbReference type="Gene3D" id="1.20.58.340">
    <property type="entry name" value="Magnesium transport protein CorA, transmembrane region"/>
    <property type="match status" value="1"/>
</dbReference>
<feature type="transmembrane region" description="Helical" evidence="2">
    <location>
        <begin position="368"/>
        <end position="387"/>
    </location>
</feature>
<accession>A0AAJ0MAG0</accession>
<sequence length="612" mass="68727">MLLQLLTYHHVPATFLSFISNLGRGSRIIDNGNILFGGFRSLKSFARPGFGVEALGRSGLHFQLVFELKAVFDPQGWLDENDAPDDGDMDAESGVGDTRPKARRSFWAWLKGDDDFLGAQETKTDLPRPRDLGKWTITQSAFYHHFDIYNGKSLWILTTNDRSAKPAFGSFRDVRNAATATSRVSTHTSMRERFRTSFDVMLWIGEWSLSEYSFYISALEENLNILTEHHLSQNPRPVFESTLQHVSQFMESLDECMAALSANIRVLDAIYTFYETLLKDRKLTALHLDWQIEDGPARLDIQGDLDDFCHDLANLCEGTKDMLRRASTVKQVGERRENMIHRLLQIRNERTTQRLAQITHRDSTTMRVFSTITLILLPVSVVSTVFTTDIVRFQNSPFYGNWSGAAAVWWIVVTLFTTVVVGVLGEAWRRSAIRKIKLRESRRDGGGGDGHMHDAPEEGGGAREGEEHRHFGKTSNDHISPTSRWGGLWPPFHAARGQDEQESMYELGPEEEPTVRRGLLGMVAVSVRGWLRPAPPPAATPQPVMEKMATSRYPSAHPNGGERGLHDVHVVAQVDDGGGDKAFGPPDDLEQGIGRRKARVHEDEIQPLGGAR</sequence>
<keyword evidence="2" id="KW-0472">Membrane</keyword>
<feature type="transmembrane region" description="Helical" evidence="2">
    <location>
        <begin position="407"/>
        <end position="428"/>
    </location>
</feature>
<feature type="compositionally biased region" description="Polar residues" evidence="1">
    <location>
        <begin position="473"/>
        <end position="483"/>
    </location>
</feature>
<keyword evidence="2" id="KW-0812">Transmembrane</keyword>
<dbReference type="AlphaFoldDB" id="A0AAJ0MAG0"/>
<reference evidence="4" key="2">
    <citation type="submission" date="2023-06" db="EMBL/GenBank/DDBJ databases">
        <authorList>
            <consortium name="Lawrence Berkeley National Laboratory"/>
            <person name="Haridas S."/>
            <person name="Hensen N."/>
            <person name="Bonometti L."/>
            <person name="Westerberg I."/>
            <person name="Brannstrom I.O."/>
            <person name="Guillou S."/>
            <person name="Cros-Aarteil S."/>
            <person name="Calhoun S."/>
            <person name="Kuo A."/>
            <person name="Mondo S."/>
            <person name="Pangilinan J."/>
            <person name="Riley R."/>
            <person name="Labutti K."/>
            <person name="Andreopoulos B."/>
            <person name="Lipzen A."/>
            <person name="Chen C."/>
            <person name="Yanf M."/>
            <person name="Daum C."/>
            <person name="Ng V."/>
            <person name="Clum A."/>
            <person name="Steindorff A."/>
            <person name="Ohm R."/>
            <person name="Martin F."/>
            <person name="Silar P."/>
            <person name="Natvig D."/>
            <person name="Lalanne C."/>
            <person name="Gautier V."/>
            <person name="Ament-Velasquez S.L."/>
            <person name="Kruys A."/>
            <person name="Hutchinson M.I."/>
            <person name="Powell A.J."/>
            <person name="Barry K."/>
            <person name="Miller A.N."/>
            <person name="Grigoriev I.V."/>
            <person name="Debuchy R."/>
            <person name="Gladieux P."/>
            <person name="Thoren M.H."/>
            <person name="Johannesson H."/>
        </authorList>
    </citation>
    <scope>NUCLEOTIDE SEQUENCE</scope>
    <source>
        <strain evidence="4">CBS 955.72</strain>
    </source>
</reference>
<evidence type="ECO:0000259" key="3">
    <source>
        <dbReference type="Pfam" id="PF26616"/>
    </source>
</evidence>
<gene>
    <name evidence="4" type="ORF">B0T25DRAFT_264461</name>
</gene>
<comment type="caution">
    <text evidence="4">The sequence shown here is derived from an EMBL/GenBank/DDBJ whole genome shotgun (WGS) entry which is preliminary data.</text>
</comment>
<organism evidence="4 5">
    <name type="scientific">Lasiosphaeria hispida</name>
    <dbReference type="NCBI Taxonomy" id="260671"/>
    <lineage>
        <taxon>Eukaryota</taxon>
        <taxon>Fungi</taxon>
        <taxon>Dikarya</taxon>
        <taxon>Ascomycota</taxon>
        <taxon>Pezizomycotina</taxon>
        <taxon>Sordariomycetes</taxon>
        <taxon>Sordariomycetidae</taxon>
        <taxon>Sordariales</taxon>
        <taxon>Lasiosphaeriaceae</taxon>
        <taxon>Lasiosphaeria</taxon>
    </lineage>
</organism>
<evidence type="ECO:0000313" key="4">
    <source>
        <dbReference type="EMBL" id="KAK3345814.1"/>
    </source>
</evidence>
<reference evidence="4" key="1">
    <citation type="journal article" date="2023" name="Mol. Phylogenet. Evol.">
        <title>Genome-scale phylogeny and comparative genomics of the fungal order Sordariales.</title>
        <authorList>
            <person name="Hensen N."/>
            <person name="Bonometti L."/>
            <person name="Westerberg I."/>
            <person name="Brannstrom I.O."/>
            <person name="Guillou S."/>
            <person name="Cros-Aarteil S."/>
            <person name="Calhoun S."/>
            <person name="Haridas S."/>
            <person name="Kuo A."/>
            <person name="Mondo S."/>
            <person name="Pangilinan J."/>
            <person name="Riley R."/>
            <person name="LaButti K."/>
            <person name="Andreopoulos B."/>
            <person name="Lipzen A."/>
            <person name="Chen C."/>
            <person name="Yan M."/>
            <person name="Daum C."/>
            <person name="Ng V."/>
            <person name="Clum A."/>
            <person name="Steindorff A."/>
            <person name="Ohm R.A."/>
            <person name="Martin F."/>
            <person name="Silar P."/>
            <person name="Natvig D.O."/>
            <person name="Lalanne C."/>
            <person name="Gautier V."/>
            <person name="Ament-Velasquez S.L."/>
            <person name="Kruys A."/>
            <person name="Hutchinson M.I."/>
            <person name="Powell A.J."/>
            <person name="Barry K."/>
            <person name="Miller A.N."/>
            <person name="Grigoriev I.V."/>
            <person name="Debuchy R."/>
            <person name="Gladieux P."/>
            <person name="Hiltunen Thoren M."/>
            <person name="Johannesson H."/>
        </authorList>
    </citation>
    <scope>NUCLEOTIDE SEQUENCE</scope>
    <source>
        <strain evidence="4">CBS 955.72</strain>
    </source>
</reference>